<dbReference type="RefSeq" id="WP_377723315.1">
    <property type="nucleotide sequence ID" value="NZ_JBHSEW010000001.1"/>
</dbReference>
<sequence length="257" mass="27656">MQHIKKPLPDQKGLTLIELLVGLSVGLLVIGVASVALLASRGVSGSVRDSSGLQQQAAYAMRVIGQHTRQAGSLYLEMNPPGQENSVVFLKREGNIITTNSNNTSLTTYFSSDGSSLSRNCLGNTPTPNTANTPISNSFALHAATNSLRCEGQPIINQVADFKIRYLVQKNGATGETNITYTDSPNASDQIQGIEICLVLYGTERIDLPAGTSYAGCDFDNDGKPRAVDITELTGERASRMHLVFRNVFQLRPQGEL</sequence>
<keyword evidence="1" id="KW-0812">Transmembrane</keyword>
<keyword evidence="1" id="KW-0472">Membrane</keyword>
<accession>A0ABV9GSC7</accession>
<dbReference type="InterPro" id="IPR012902">
    <property type="entry name" value="N_methyl_site"/>
</dbReference>
<keyword evidence="1" id="KW-1133">Transmembrane helix</keyword>
<dbReference type="PROSITE" id="PS00409">
    <property type="entry name" value="PROKAR_NTER_METHYL"/>
    <property type="match status" value="1"/>
</dbReference>
<proteinExistence type="predicted"/>
<dbReference type="Pfam" id="PF07963">
    <property type="entry name" value="N_methyl"/>
    <property type="match status" value="1"/>
</dbReference>
<dbReference type="EMBL" id="JBHSEW010000001">
    <property type="protein sequence ID" value="MFC4620887.1"/>
    <property type="molecule type" value="Genomic_DNA"/>
</dbReference>
<keyword evidence="3" id="KW-1185">Reference proteome</keyword>
<evidence type="ECO:0000313" key="3">
    <source>
        <dbReference type="Proteomes" id="UP001595967"/>
    </source>
</evidence>
<gene>
    <name evidence="2" type="ORF">ACFO3A_01465</name>
</gene>
<reference evidence="3" key="1">
    <citation type="journal article" date="2019" name="Int. J. Syst. Evol. Microbiol.">
        <title>The Global Catalogue of Microorganisms (GCM) 10K type strain sequencing project: providing services to taxonomists for standard genome sequencing and annotation.</title>
        <authorList>
            <consortium name="The Broad Institute Genomics Platform"/>
            <consortium name="The Broad Institute Genome Sequencing Center for Infectious Disease"/>
            <person name="Wu L."/>
            <person name="Ma J."/>
        </authorList>
    </citation>
    <scope>NUCLEOTIDE SEQUENCE [LARGE SCALE GENOMIC DNA]</scope>
    <source>
        <strain evidence="3">JCM 11650</strain>
    </source>
</reference>
<comment type="caution">
    <text evidence="2">The sequence shown here is derived from an EMBL/GenBank/DDBJ whole genome shotgun (WGS) entry which is preliminary data.</text>
</comment>
<name>A0ABV9GSC7_9BURK</name>
<organism evidence="2 3">
    <name type="scientific">Comamonas nitrativorans</name>
    <dbReference type="NCBI Taxonomy" id="108437"/>
    <lineage>
        <taxon>Bacteria</taxon>
        <taxon>Pseudomonadati</taxon>
        <taxon>Pseudomonadota</taxon>
        <taxon>Betaproteobacteria</taxon>
        <taxon>Burkholderiales</taxon>
        <taxon>Comamonadaceae</taxon>
        <taxon>Comamonas</taxon>
    </lineage>
</organism>
<feature type="transmembrane region" description="Helical" evidence="1">
    <location>
        <begin position="20"/>
        <end position="39"/>
    </location>
</feature>
<dbReference type="Proteomes" id="UP001595967">
    <property type="component" value="Unassembled WGS sequence"/>
</dbReference>
<evidence type="ECO:0000313" key="2">
    <source>
        <dbReference type="EMBL" id="MFC4620887.1"/>
    </source>
</evidence>
<protein>
    <submittedName>
        <fullName evidence="2">PilW family protein</fullName>
    </submittedName>
</protein>
<evidence type="ECO:0000256" key="1">
    <source>
        <dbReference type="SAM" id="Phobius"/>
    </source>
</evidence>